<feature type="coiled-coil region" evidence="1">
    <location>
        <begin position="332"/>
        <end position="373"/>
    </location>
</feature>
<dbReference type="Pfam" id="PF14199">
    <property type="entry name" value="DUF4317"/>
    <property type="match status" value="1"/>
</dbReference>
<sequence>MNKREVMELKKRFKKDDCTFTRMSGCYVSGEKHILLNFNRTFLNLDEDEYFKYLEIAKKVLSGTVGNNLLELEFPNSEEAEGGRQHSLMALKRSALKNEALLDSFYQTIIDSYDYAGNYLIVLFHDVYDVMTKTSDNSKLDESEEIFEYILCAICPVELSKPGLSYFEDDNRIGARVRDWVVDAPVNGFLFPAFTDRSADIHSVMYYTKNAKDSHPEFMEEGLGCISRQTATEQKETFSNIVRTAVGGDEKQTEKVLMEIQENISNLIDEHNTCHDKDSEPAVLTNDKITSILTDAGLPEEISDKIEKSYTEKFGEMPPVAEHLIDSKALAANEQKKKEQHLVQQVQILQDKLEKTAIEAKEHMEAAAKIENEVSIQEDVNGENENTDTSALNYDVVVKVKPQKLSEIKSQVIDGKKCIVIPMDEDEQANVNGVNTVL</sequence>
<organism evidence="2 3">
    <name type="scientific">Inconstantimicrobium porci</name>
    <dbReference type="NCBI Taxonomy" id="2652291"/>
    <lineage>
        <taxon>Bacteria</taxon>
        <taxon>Bacillati</taxon>
        <taxon>Bacillota</taxon>
        <taxon>Clostridia</taxon>
        <taxon>Eubacteriales</taxon>
        <taxon>Clostridiaceae</taxon>
        <taxon>Inconstantimicrobium</taxon>
    </lineage>
</organism>
<gene>
    <name evidence="2" type="ORF">FYJ33_09130</name>
</gene>
<proteinExistence type="predicted"/>
<evidence type="ECO:0000313" key="3">
    <source>
        <dbReference type="Proteomes" id="UP000460287"/>
    </source>
</evidence>
<accession>A0A7X2MYR7</accession>
<keyword evidence="3" id="KW-1185">Reference proteome</keyword>
<evidence type="ECO:0000256" key="1">
    <source>
        <dbReference type="SAM" id="Coils"/>
    </source>
</evidence>
<dbReference type="RefSeq" id="WP_154531461.1">
    <property type="nucleotide sequence ID" value="NZ_JAQXTV010000010.1"/>
</dbReference>
<evidence type="ECO:0000313" key="2">
    <source>
        <dbReference type="EMBL" id="MSR91566.1"/>
    </source>
</evidence>
<dbReference type="AlphaFoldDB" id="A0A7X2MYR7"/>
<keyword evidence="1" id="KW-0175">Coiled coil</keyword>
<dbReference type="EMBL" id="VULX01000012">
    <property type="protein sequence ID" value="MSR91566.1"/>
    <property type="molecule type" value="Genomic_DNA"/>
</dbReference>
<name>A0A7X2MYR7_9CLOT</name>
<dbReference type="Proteomes" id="UP000460287">
    <property type="component" value="Unassembled WGS sequence"/>
</dbReference>
<reference evidence="2 3" key="1">
    <citation type="submission" date="2019-08" db="EMBL/GenBank/DDBJ databases">
        <title>In-depth cultivation of the pig gut microbiome towards novel bacterial diversity and tailored functional studies.</title>
        <authorList>
            <person name="Wylensek D."/>
            <person name="Hitch T.C.A."/>
            <person name="Clavel T."/>
        </authorList>
    </citation>
    <scope>NUCLEOTIDE SEQUENCE [LARGE SCALE GENOMIC DNA]</scope>
    <source>
        <strain evidence="2 3">WCA-383-APC-5B</strain>
    </source>
</reference>
<dbReference type="InterPro" id="IPR025466">
    <property type="entry name" value="DUF4317"/>
</dbReference>
<protein>
    <submittedName>
        <fullName evidence="2">DUF4317 domain-containing protein</fullName>
    </submittedName>
</protein>
<comment type="caution">
    <text evidence="2">The sequence shown here is derived from an EMBL/GenBank/DDBJ whole genome shotgun (WGS) entry which is preliminary data.</text>
</comment>